<dbReference type="InterPro" id="IPR008966">
    <property type="entry name" value="Adhesion_dom_sf"/>
</dbReference>
<feature type="domain" description="Fimbrial-type adhesion" evidence="2">
    <location>
        <begin position="30"/>
        <end position="181"/>
    </location>
</feature>
<dbReference type="GO" id="GO:0043709">
    <property type="term" value="P:cell adhesion involved in single-species biofilm formation"/>
    <property type="evidence" value="ECO:0007669"/>
    <property type="project" value="TreeGrafter"/>
</dbReference>
<evidence type="ECO:0000259" key="2">
    <source>
        <dbReference type="Pfam" id="PF00419"/>
    </source>
</evidence>
<comment type="caution">
    <text evidence="3">The sequence shown here is derived from an EMBL/GenBank/DDBJ whole genome shotgun (WGS) entry which is preliminary data.</text>
</comment>
<evidence type="ECO:0000313" key="3">
    <source>
        <dbReference type="EMBL" id="EMJ5135904.1"/>
    </source>
</evidence>
<keyword evidence="1" id="KW-0732">Signal</keyword>
<dbReference type="EMBL" id="ABMABF030000014">
    <property type="protein sequence ID" value="EMJ5135904.1"/>
    <property type="molecule type" value="Genomic_DNA"/>
</dbReference>
<gene>
    <name evidence="3" type="ORF">RG298_003677</name>
</gene>
<proteinExistence type="predicted"/>
<dbReference type="SUPFAM" id="SSF49401">
    <property type="entry name" value="Bacterial adhesins"/>
    <property type="match status" value="1"/>
</dbReference>
<sequence>MNLNKLAIFTFVTMALSVTAAQAATGDGTITFSGKVIDAPCGIATESASQSIDFGQISKSLLEKNGISQIKQIPIKLINCDLTKAGTGAGAATSYKGVKVTFNGNTVTGATSELATTGNTGTAIVISGSTGSLVKFNDTGSLQALGNNSNTLMYTTWAKKATNGTIAEGEFNATTNFTLAYE</sequence>
<dbReference type="PANTHER" id="PTHR33420">
    <property type="entry name" value="FIMBRIAL SUBUNIT ELFA-RELATED"/>
    <property type="match status" value="1"/>
</dbReference>
<dbReference type="GO" id="GO:0009289">
    <property type="term" value="C:pilus"/>
    <property type="evidence" value="ECO:0007669"/>
    <property type="project" value="InterPro"/>
</dbReference>
<name>A0AAI9GJM2_PROST</name>
<accession>A0AAI9GJM2</accession>
<reference evidence="3" key="1">
    <citation type="submission" date="2024-02" db="EMBL/GenBank/DDBJ databases">
        <authorList>
            <consortium name="Clinical and Environmental Microbiology Branch: Whole genome sequencing antimicrobial resistance pathogens in the healthcare setting"/>
        </authorList>
    </citation>
    <scope>NUCLEOTIDE SEQUENCE</scope>
    <source>
        <strain evidence="3">2021GO-0154</strain>
    </source>
</reference>
<dbReference type="InterPro" id="IPR050263">
    <property type="entry name" value="Bact_Fimbrial_Adh_Pro"/>
</dbReference>
<feature type="chain" id="PRO_5042477206" evidence="1">
    <location>
        <begin position="24"/>
        <end position="182"/>
    </location>
</feature>
<dbReference type="Pfam" id="PF00419">
    <property type="entry name" value="Fimbrial"/>
    <property type="match status" value="1"/>
</dbReference>
<dbReference type="InterPro" id="IPR036937">
    <property type="entry name" value="Adhesion_dom_fimbrial_sf"/>
</dbReference>
<organism evidence="3">
    <name type="scientific">Providencia stuartii</name>
    <dbReference type="NCBI Taxonomy" id="588"/>
    <lineage>
        <taxon>Bacteria</taxon>
        <taxon>Pseudomonadati</taxon>
        <taxon>Pseudomonadota</taxon>
        <taxon>Gammaproteobacteria</taxon>
        <taxon>Enterobacterales</taxon>
        <taxon>Morganellaceae</taxon>
        <taxon>Providencia</taxon>
    </lineage>
</organism>
<dbReference type="AlphaFoldDB" id="A0AAI9GJM2"/>
<feature type="signal peptide" evidence="1">
    <location>
        <begin position="1"/>
        <end position="23"/>
    </location>
</feature>
<protein>
    <submittedName>
        <fullName evidence="3">Type 1 fimbrial protein</fullName>
    </submittedName>
</protein>
<dbReference type="Gene3D" id="2.60.40.1090">
    <property type="entry name" value="Fimbrial-type adhesion domain"/>
    <property type="match status" value="1"/>
</dbReference>
<dbReference type="PANTHER" id="PTHR33420:SF26">
    <property type="entry name" value="FIMBRIAL SUBUNIT"/>
    <property type="match status" value="1"/>
</dbReference>
<dbReference type="InterPro" id="IPR000259">
    <property type="entry name" value="Adhesion_dom_fimbrial"/>
</dbReference>
<evidence type="ECO:0000256" key="1">
    <source>
        <dbReference type="SAM" id="SignalP"/>
    </source>
</evidence>